<evidence type="ECO:0000313" key="4">
    <source>
        <dbReference type="EMBL" id="MBC5732726.1"/>
    </source>
</evidence>
<dbReference type="RefSeq" id="WP_186906631.1">
    <property type="nucleotide sequence ID" value="NZ_JACOPP010000003.1"/>
</dbReference>
<dbReference type="Proteomes" id="UP000661435">
    <property type="component" value="Unassembled WGS sequence"/>
</dbReference>
<keyword evidence="2" id="KW-1133">Transmembrane helix</keyword>
<dbReference type="CDD" id="cd01949">
    <property type="entry name" value="GGDEF"/>
    <property type="match status" value="1"/>
</dbReference>
<dbReference type="EMBL" id="JACOPP010000003">
    <property type="protein sequence ID" value="MBC5732726.1"/>
    <property type="molecule type" value="Genomic_DNA"/>
</dbReference>
<dbReference type="InterPro" id="IPR029787">
    <property type="entry name" value="Nucleotide_cyclase"/>
</dbReference>
<feature type="transmembrane region" description="Helical" evidence="2">
    <location>
        <begin position="325"/>
        <end position="346"/>
    </location>
</feature>
<dbReference type="InterPro" id="IPR000160">
    <property type="entry name" value="GGDEF_dom"/>
</dbReference>
<evidence type="ECO:0000256" key="1">
    <source>
        <dbReference type="SAM" id="MobiDB-lite"/>
    </source>
</evidence>
<feature type="transmembrane region" description="Helical" evidence="2">
    <location>
        <begin position="265"/>
        <end position="287"/>
    </location>
</feature>
<dbReference type="PANTHER" id="PTHR45138:SF9">
    <property type="entry name" value="DIGUANYLATE CYCLASE DGCM-RELATED"/>
    <property type="match status" value="1"/>
</dbReference>
<evidence type="ECO:0000313" key="5">
    <source>
        <dbReference type="Proteomes" id="UP000661435"/>
    </source>
</evidence>
<dbReference type="GO" id="GO:0052621">
    <property type="term" value="F:diguanylate cyclase activity"/>
    <property type="evidence" value="ECO:0007669"/>
    <property type="project" value="TreeGrafter"/>
</dbReference>
<organism evidence="4 5">
    <name type="scientific">Lawsonibacter hominis</name>
    <dbReference type="NCBI Taxonomy" id="2763053"/>
    <lineage>
        <taxon>Bacteria</taxon>
        <taxon>Bacillati</taxon>
        <taxon>Bacillota</taxon>
        <taxon>Clostridia</taxon>
        <taxon>Eubacteriales</taxon>
        <taxon>Oscillospiraceae</taxon>
        <taxon>Lawsonibacter</taxon>
    </lineage>
</organism>
<feature type="transmembrane region" description="Helical" evidence="2">
    <location>
        <begin position="206"/>
        <end position="224"/>
    </location>
</feature>
<dbReference type="NCBIfam" id="TIGR00254">
    <property type="entry name" value="GGDEF"/>
    <property type="match status" value="1"/>
</dbReference>
<feature type="region of interest" description="Disordered" evidence="1">
    <location>
        <begin position="541"/>
        <end position="562"/>
    </location>
</feature>
<sequence length="562" mass="62595">MNRRGWECLLVLGVLLTVGLSLSGMVRQKTDRALEDVRELSAGWYRLEDGRRFAVQVPGTVVLEGGGDLVLYNDSLTDADQGATLTTRGAVYRLQIALGDEVLYAYDDTAFPRNKQMRAKLDCNAVLPEETSAQPLVLSYEDPGDGRFVLAEVYLGSSSAVFRRHCAGDAFTLLIVFTMALMSVAATVIALYLAKVHMQDRRFGDVACFLLLCGAWCALDSSLVQELSGQSPLVCYLSFYAFMTLGIPMLHFVRNTGEMKRFRSLNGCIGAFYLNAIVQSLLNYFLGIDLIDMLFVTHLLLAGGTGLMSVLMLREYRACRNREILAVLRAFVMLGASGLLALLLYWALEIPYYGSIFECGILVFIICLLGSLITTMAANLRLKAEVLVYKRLSREDRLTGLENRRAFDAFLARLETEGVRYRDVALVFLDLDGLKHTNDHFGHGAGDELIIGAARCIERAFGSQGRCYRIGGDEFAVILPDPDGEERIWNERLDQAIRDYNQGSRYPLSIARGVSYLRDGDRGVKRMSDWKYEADQAMYRHKKQQRARAAQPAETAAAEGRG</sequence>
<feature type="transmembrane region" description="Helical" evidence="2">
    <location>
        <begin position="293"/>
        <end position="313"/>
    </location>
</feature>
<dbReference type="Gene3D" id="3.30.70.270">
    <property type="match status" value="1"/>
</dbReference>
<name>A0A8J6M7U4_9FIRM</name>
<accession>A0A8J6M7U4</accession>
<dbReference type="SUPFAM" id="SSF55073">
    <property type="entry name" value="Nucleotide cyclase"/>
    <property type="match status" value="1"/>
</dbReference>
<feature type="domain" description="GGDEF" evidence="3">
    <location>
        <begin position="422"/>
        <end position="554"/>
    </location>
</feature>
<dbReference type="SMART" id="SM00267">
    <property type="entry name" value="GGDEF"/>
    <property type="match status" value="1"/>
</dbReference>
<dbReference type="AlphaFoldDB" id="A0A8J6M7U4"/>
<reference evidence="4" key="1">
    <citation type="submission" date="2020-08" db="EMBL/GenBank/DDBJ databases">
        <title>Genome public.</title>
        <authorList>
            <person name="Liu C."/>
            <person name="Sun Q."/>
        </authorList>
    </citation>
    <scope>NUCLEOTIDE SEQUENCE</scope>
    <source>
        <strain evidence="4">NSJ-51</strain>
    </source>
</reference>
<feature type="transmembrane region" description="Helical" evidence="2">
    <location>
        <begin position="236"/>
        <end position="253"/>
    </location>
</feature>
<feature type="transmembrane region" description="Helical" evidence="2">
    <location>
        <begin position="352"/>
        <end position="373"/>
    </location>
</feature>
<dbReference type="InterPro" id="IPR050469">
    <property type="entry name" value="Diguanylate_Cyclase"/>
</dbReference>
<protein>
    <submittedName>
        <fullName evidence="4">GGDEF domain-containing protein</fullName>
    </submittedName>
</protein>
<feature type="transmembrane region" description="Helical" evidence="2">
    <location>
        <begin position="170"/>
        <end position="194"/>
    </location>
</feature>
<evidence type="ECO:0000256" key="2">
    <source>
        <dbReference type="SAM" id="Phobius"/>
    </source>
</evidence>
<keyword evidence="2" id="KW-0472">Membrane</keyword>
<dbReference type="InterPro" id="IPR043128">
    <property type="entry name" value="Rev_trsase/Diguanyl_cyclase"/>
</dbReference>
<dbReference type="Pfam" id="PF00990">
    <property type="entry name" value="GGDEF"/>
    <property type="match status" value="1"/>
</dbReference>
<comment type="caution">
    <text evidence="4">The sequence shown here is derived from an EMBL/GenBank/DDBJ whole genome shotgun (WGS) entry which is preliminary data.</text>
</comment>
<keyword evidence="5" id="KW-1185">Reference proteome</keyword>
<keyword evidence="2" id="KW-0812">Transmembrane</keyword>
<dbReference type="PROSITE" id="PS50887">
    <property type="entry name" value="GGDEF"/>
    <property type="match status" value="1"/>
</dbReference>
<gene>
    <name evidence="4" type="ORF">H8S57_03150</name>
</gene>
<feature type="compositionally biased region" description="Low complexity" evidence="1">
    <location>
        <begin position="547"/>
        <end position="562"/>
    </location>
</feature>
<dbReference type="PANTHER" id="PTHR45138">
    <property type="entry name" value="REGULATORY COMPONENTS OF SENSORY TRANSDUCTION SYSTEM"/>
    <property type="match status" value="1"/>
</dbReference>
<proteinExistence type="predicted"/>
<evidence type="ECO:0000259" key="3">
    <source>
        <dbReference type="PROSITE" id="PS50887"/>
    </source>
</evidence>